<organism evidence="1 2">
    <name type="scientific">Prunus persica</name>
    <name type="common">Peach</name>
    <name type="synonym">Amygdalus persica</name>
    <dbReference type="NCBI Taxonomy" id="3760"/>
    <lineage>
        <taxon>Eukaryota</taxon>
        <taxon>Viridiplantae</taxon>
        <taxon>Streptophyta</taxon>
        <taxon>Embryophyta</taxon>
        <taxon>Tracheophyta</taxon>
        <taxon>Spermatophyta</taxon>
        <taxon>Magnoliopsida</taxon>
        <taxon>eudicotyledons</taxon>
        <taxon>Gunneridae</taxon>
        <taxon>Pentapetalae</taxon>
        <taxon>rosids</taxon>
        <taxon>fabids</taxon>
        <taxon>Rosales</taxon>
        <taxon>Rosaceae</taxon>
        <taxon>Amygdaloideae</taxon>
        <taxon>Amygdaleae</taxon>
        <taxon>Prunus</taxon>
    </lineage>
</organism>
<evidence type="ECO:0000313" key="2">
    <source>
        <dbReference type="Proteomes" id="UP000006882"/>
    </source>
</evidence>
<gene>
    <name evidence="1" type="ORF">PRUPE_4G128900</name>
</gene>
<name>M5WIJ5_PRUPE</name>
<reference evidence="1 2" key="1">
    <citation type="journal article" date="2013" name="Nat. Genet.">
        <title>The high-quality draft genome of peach (Prunus persica) identifies unique patterns of genetic diversity, domestication and genome evolution.</title>
        <authorList>
            <consortium name="International Peach Genome Initiative"/>
            <person name="Verde I."/>
            <person name="Abbott A.G."/>
            <person name="Scalabrin S."/>
            <person name="Jung S."/>
            <person name="Shu S."/>
            <person name="Marroni F."/>
            <person name="Zhebentyayeva T."/>
            <person name="Dettori M.T."/>
            <person name="Grimwood J."/>
            <person name="Cattonaro F."/>
            <person name="Zuccolo A."/>
            <person name="Rossini L."/>
            <person name="Jenkins J."/>
            <person name="Vendramin E."/>
            <person name="Meisel L.A."/>
            <person name="Decroocq V."/>
            <person name="Sosinski B."/>
            <person name="Prochnik S."/>
            <person name="Mitros T."/>
            <person name="Policriti A."/>
            <person name="Cipriani G."/>
            <person name="Dondini L."/>
            <person name="Ficklin S."/>
            <person name="Goodstein D.M."/>
            <person name="Xuan P."/>
            <person name="Del Fabbro C."/>
            <person name="Aramini V."/>
            <person name="Copetti D."/>
            <person name="Gonzalez S."/>
            <person name="Horner D.S."/>
            <person name="Falchi R."/>
            <person name="Lucas S."/>
            <person name="Mica E."/>
            <person name="Maldonado J."/>
            <person name="Lazzari B."/>
            <person name="Bielenberg D."/>
            <person name="Pirona R."/>
            <person name="Miculan M."/>
            <person name="Barakat A."/>
            <person name="Testolin R."/>
            <person name="Stella A."/>
            <person name="Tartarini S."/>
            <person name="Tonutti P."/>
            <person name="Arus P."/>
            <person name="Orellana A."/>
            <person name="Wells C."/>
            <person name="Main D."/>
            <person name="Vizzotto G."/>
            <person name="Silva H."/>
            <person name="Salamini F."/>
            <person name="Schmutz J."/>
            <person name="Morgante M."/>
            <person name="Rokhsar D.S."/>
        </authorList>
    </citation>
    <scope>NUCLEOTIDE SEQUENCE [LARGE SCALE GENOMIC DNA]</scope>
    <source>
        <strain evidence="2">cv. Nemared</strain>
    </source>
</reference>
<dbReference type="AlphaFoldDB" id="M5WIJ5"/>
<proteinExistence type="predicted"/>
<dbReference type="Proteomes" id="UP000006882">
    <property type="component" value="Chromosome G4"/>
</dbReference>
<sequence>MVPKGSYLMSLFILMLLFSSKAAFARVSHFSETKQKKGRELLKMNNIHLAKKIGADDPIGSGPSIP</sequence>
<keyword evidence="2" id="KW-1185">Reference proteome</keyword>
<accession>M5WIJ5</accession>
<protein>
    <submittedName>
        <fullName evidence="1">Uncharacterized protein</fullName>
    </submittedName>
</protein>
<dbReference type="OMA" id="MNNIHLA"/>
<evidence type="ECO:0000313" key="1">
    <source>
        <dbReference type="EMBL" id="ONI11841.1"/>
    </source>
</evidence>
<dbReference type="Gramene" id="ONI11841">
    <property type="protein sequence ID" value="ONI11841"/>
    <property type="gene ID" value="PRUPE_4G128900"/>
</dbReference>
<dbReference type="EMBL" id="CM007654">
    <property type="protein sequence ID" value="ONI11841.1"/>
    <property type="molecule type" value="Genomic_DNA"/>
</dbReference>
<dbReference type="HOGENOM" id="CLU_2836007_0_0_1"/>